<keyword evidence="2" id="KW-1133">Transmembrane helix</keyword>
<sequence length="382" mass="44234">MKQQINNQRPLELVIHIIGWGILFGFPFFFTNKLGSNNINWQEYLRHTMVPLSLLVVFYINYLYLIPNFFFKNLTKRYIIINIFLVIIMSIGLHFWQEINFPSGIDVPPPPVSKVVEELHPGNFPRSNWIFFARDMFSLMLTVVLSLSIKMSSRWTESETALREAEKSKAEAEKSKAEAEKSMTEAELKNLKDQLNPHFLLNTLNNIYALIAFSPEKAQQAVQDLSKLLRYVLYDNNQTYVSLRKEVEFMQNYIELMKIRLSDNIKIDVKMHTLNGTDTKVAPLLFISLIENAFKHGVSYSVPSFINISLEEQLDGSIVCHIENSFFPKSEHDKSGSGIGLESLQKRLELLYPEHYKWEKGIKDNVYISHLVISNSDNITTK</sequence>
<gene>
    <name evidence="4" type="ORF">SAMN05444405_108146</name>
</gene>
<name>A0A1M5BKT1_9BACE</name>
<dbReference type="PANTHER" id="PTHR34220">
    <property type="entry name" value="SENSOR HISTIDINE KINASE YPDA"/>
    <property type="match status" value="1"/>
</dbReference>
<evidence type="ECO:0000313" key="5">
    <source>
        <dbReference type="Proteomes" id="UP000184509"/>
    </source>
</evidence>
<protein>
    <submittedName>
        <fullName evidence="4">Histidine kinase</fullName>
    </submittedName>
</protein>
<keyword evidence="1" id="KW-0175">Coiled coil</keyword>
<feature type="transmembrane region" description="Helical" evidence="2">
    <location>
        <begin position="12"/>
        <end position="30"/>
    </location>
</feature>
<keyword evidence="2" id="KW-0812">Transmembrane</keyword>
<dbReference type="STRING" id="1297750.SAMN05444405_108146"/>
<dbReference type="Gene3D" id="3.30.565.10">
    <property type="entry name" value="Histidine kinase-like ATPase, C-terminal domain"/>
    <property type="match status" value="1"/>
</dbReference>
<feature type="transmembrane region" description="Helical" evidence="2">
    <location>
        <begin position="50"/>
        <end position="71"/>
    </location>
</feature>
<dbReference type="GO" id="GO:0000155">
    <property type="term" value="F:phosphorelay sensor kinase activity"/>
    <property type="evidence" value="ECO:0007669"/>
    <property type="project" value="InterPro"/>
</dbReference>
<feature type="transmembrane region" description="Helical" evidence="2">
    <location>
        <begin position="78"/>
        <end position="96"/>
    </location>
</feature>
<dbReference type="GO" id="GO:0016020">
    <property type="term" value="C:membrane"/>
    <property type="evidence" value="ECO:0007669"/>
    <property type="project" value="InterPro"/>
</dbReference>
<evidence type="ECO:0000313" key="4">
    <source>
        <dbReference type="EMBL" id="SHF43046.1"/>
    </source>
</evidence>
<organism evidence="4 5">
    <name type="scientific">Bacteroides luti</name>
    <dbReference type="NCBI Taxonomy" id="1297750"/>
    <lineage>
        <taxon>Bacteria</taxon>
        <taxon>Pseudomonadati</taxon>
        <taxon>Bacteroidota</taxon>
        <taxon>Bacteroidia</taxon>
        <taxon>Bacteroidales</taxon>
        <taxon>Bacteroidaceae</taxon>
        <taxon>Bacteroides</taxon>
    </lineage>
</organism>
<feature type="domain" description="Signal transduction histidine kinase internal region" evidence="3">
    <location>
        <begin position="186"/>
        <end position="264"/>
    </location>
</feature>
<dbReference type="SUPFAM" id="SSF55874">
    <property type="entry name" value="ATPase domain of HSP90 chaperone/DNA topoisomerase II/histidine kinase"/>
    <property type="match status" value="1"/>
</dbReference>
<reference evidence="4 5" key="1">
    <citation type="submission" date="2016-11" db="EMBL/GenBank/DDBJ databases">
        <authorList>
            <person name="Jaros S."/>
            <person name="Januszkiewicz K."/>
            <person name="Wedrychowicz H."/>
        </authorList>
    </citation>
    <scope>NUCLEOTIDE SEQUENCE [LARGE SCALE GENOMIC DNA]</scope>
    <source>
        <strain evidence="4 5">DSM 26991</strain>
    </source>
</reference>
<dbReference type="EMBL" id="FQTV01000008">
    <property type="protein sequence ID" value="SHF43046.1"/>
    <property type="molecule type" value="Genomic_DNA"/>
</dbReference>
<accession>A0A1M5BKT1</accession>
<evidence type="ECO:0000256" key="2">
    <source>
        <dbReference type="SAM" id="Phobius"/>
    </source>
</evidence>
<keyword evidence="2" id="KW-0472">Membrane</keyword>
<dbReference type="Pfam" id="PF06580">
    <property type="entry name" value="His_kinase"/>
    <property type="match status" value="1"/>
</dbReference>
<proteinExistence type="predicted"/>
<dbReference type="InterPro" id="IPR010559">
    <property type="entry name" value="Sig_transdc_His_kin_internal"/>
</dbReference>
<keyword evidence="4" id="KW-0808">Transferase</keyword>
<feature type="coiled-coil region" evidence="1">
    <location>
        <begin position="158"/>
        <end position="194"/>
    </location>
</feature>
<dbReference type="AlphaFoldDB" id="A0A1M5BKT1"/>
<evidence type="ECO:0000256" key="1">
    <source>
        <dbReference type="SAM" id="Coils"/>
    </source>
</evidence>
<dbReference type="PANTHER" id="PTHR34220:SF7">
    <property type="entry name" value="SENSOR HISTIDINE KINASE YPDA"/>
    <property type="match status" value="1"/>
</dbReference>
<dbReference type="InterPro" id="IPR050640">
    <property type="entry name" value="Bact_2-comp_sensor_kinase"/>
</dbReference>
<dbReference type="InterPro" id="IPR036890">
    <property type="entry name" value="HATPase_C_sf"/>
</dbReference>
<evidence type="ECO:0000259" key="3">
    <source>
        <dbReference type="Pfam" id="PF06580"/>
    </source>
</evidence>
<dbReference type="Proteomes" id="UP000184509">
    <property type="component" value="Unassembled WGS sequence"/>
</dbReference>
<keyword evidence="5" id="KW-1185">Reference proteome</keyword>
<dbReference type="OrthoDB" id="9809908at2"/>
<dbReference type="RefSeq" id="WP_073401486.1">
    <property type="nucleotide sequence ID" value="NZ_FQTV01000008.1"/>
</dbReference>
<keyword evidence="4" id="KW-0418">Kinase</keyword>